<evidence type="ECO:0000259" key="8">
    <source>
        <dbReference type="Pfam" id="PF22240"/>
    </source>
</evidence>
<keyword evidence="2" id="KW-0489">Methyltransferase</keyword>
<dbReference type="PROSITE" id="PS00092">
    <property type="entry name" value="N6_MTASE"/>
    <property type="match status" value="1"/>
</dbReference>
<keyword evidence="3" id="KW-0808">Transferase</keyword>
<dbReference type="InterPro" id="IPR003356">
    <property type="entry name" value="DNA_methylase_A-5"/>
</dbReference>
<dbReference type="InterPro" id="IPR050953">
    <property type="entry name" value="N4_N6_ade-DNA_methylase"/>
</dbReference>
<dbReference type="Proteomes" id="UP000282574">
    <property type="component" value="Unassembled WGS sequence"/>
</dbReference>
<evidence type="ECO:0000256" key="4">
    <source>
        <dbReference type="ARBA" id="ARBA00022747"/>
    </source>
</evidence>
<dbReference type="Gene3D" id="3.40.50.150">
    <property type="entry name" value="Vaccinia Virus protein VP39"/>
    <property type="match status" value="1"/>
</dbReference>
<dbReference type="EMBL" id="RSCK01000050">
    <property type="protein sequence ID" value="RUT09273.1"/>
    <property type="molecule type" value="Genomic_DNA"/>
</dbReference>
<feature type="domain" description="Type ISP restriction-modification enzyme coupler" evidence="8">
    <location>
        <begin position="171"/>
        <end position="291"/>
    </location>
</feature>
<evidence type="ECO:0000256" key="2">
    <source>
        <dbReference type="ARBA" id="ARBA00022603"/>
    </source>
</evidence>
<evidence type="ECO:0000259" key="6">
    <source>
        <dbReference type="Pfam" id="PF02384"/>
    </source>
</evidence>
<dbReference type="Pfam" id="PF18135">
    <property type="entry name" value="Type_ISP_C"/>
    <property type="match status" value="1"/>
</dbReference>
<proteinExistence type="predicted"/>
<evidence type="ECO:0000259" key="7">
    <source>
        <dbReference type="Pfam" id="PF18135"/>
    </source>
</evidence>
<dbReference type="InterPro" id="IPR029063">
    <property type="entry name" value="SAM-dependent_MTases_sf"/>
</dbReference>
<dbReference type="EC" id="2.1.1.72" evidence="1"/>
<dbReference type="GO" id="GO:0032259">
    <property type="term" value="P:methylation"/>
    <property type="evidence" value="ECO:0007669"/>
    <property type="project" value="UniProtKB-KW"/>
</dbReference>
<dbReference type="PANTHER" id="PTHR33841">
    <property type="entry name" value="DNA METHYLTRANSFERASE YEEA-RELATED"/>
    <property type="match status" value="1"/>
</dbReference>
<name>A0AB37UEU2_9CYAN</name>
<dbReference type="GO" id="GO:0009007">
    <property type="term" value="F:site-specific DNA-methyltransferase (adenine-specific) activity"/>
    <property type="evidence" value="ECO:0007669"/>
    <property type="project" value="UniProtKB-EC"/>
</dbReference>
<dbReference type="GO" id="GO:0009307">
    <property type="term" value="P:DNA restriction-modification system"/>
    <property type="evidence" value="ECO:0007669"/>
    <property type="project" value="UniProtKB-KW"/>
</dbReference>
<feature type="domain" description="DNA methylase adenine-specific" evidence="6">
    <location>
        <begin position="297"/>
        <end position="539"/>
    </location>
</feature>
<dbReference type="AlphaFoldDB" id="A0AB37UEU2"/>
<organism evidence="9 10">
    <name type="scientific">Chroococcidiopsis cubana SAG 39.79</name>
    <dbReference type="NCBI Taxonomy" id="388085"/>
    <lineage>
        <taxon>Bacteria</taxon>
        <taxon>Bacillati</taxon>
        <taxon>Cyanobacteriota</taxon>
        <taxon>Cyanophyceae</taxon>
        <taxon>Chroococcidiopsidales</taxon>
        <taxon>Chroococcidiopsidaceae</taxon>
        <taxon>Chroococcidiopsis</taxon>
    </lineage>
</organism>
<dbReference type="InterPro" id="IPR053980">
    <property type="entry name" value="ISP_coupler"/>
</dbReference>
<comment type="catalytic activity">
    <reaction evidence="5">
        <text>a 2'-deoxyadenosine in DNA + S-adenosyl-L-methionine = an N(6)-methyl-2'-deoxyadenosine in DNA + S-adenosyl-L-homocysteine + H(+)</text>
        <dbReference type="Rhea" id="RHEA:15197"/>
        <dbReference type="Rhea" id="RHEA-COMP:12418"/>
        <dbReference type="Rhea" id="RHEA-COMP:12419"/>
        <dbReference type="ChEBI" id="CHEBI:15378"/>
        <dbReference type="ChEBI" id="CHEBI:57856"/>
        <dbReference type="ChEBI" id="CHEBI:59789"/>
        <dbReference type="ChEBI" id="CHEBI:90615"/>
        <dbReference type="ChEBI" id="CHEBI:90616"/>
        <dbReference type="EC" id="2.1.1.72"/>
    </reaction>
</comment>
<dbReference type="InterPro" id="IPR002052">
    <property type="entry name" value="DNA_methylase_N6_adenine_CS"/>
</dbReference>
<dbReference type="PANTHER" id="PTHR33841:SF1">
    <property type="entry name" value="DNA METHYLTRANSFERASE A"/>
    <property type="match status" value="1"/>
</dbReference>
<evidence type="ECO:0000313" key="9">
    <source>
        <dbReference type="EMBL" id="RUT09273.1"/>
    </source>
</evidence>
<dbReference type="Pfam" id="PF02384">
    <property type="entry name" value="N6_Mtase"/>
    <property type="match status" value="1"/>
</dbReference>
<sequence>MPEPDLNSTSSIKVFGFVSKVLISQYQAERARIIRSEGTFQTDSLRIAFQELLDEYCKSKDFQLIPELDYQTKIGRVIYPNGTVKDTLRLNWGYWNREANNLDRAIENKLSQGYPDSNILFEDSQTAVLIQAGTEVMRVSMQDGDALEQILNRFLNYVPPEVRDFRAAIETFKQDLPTILNTLRNMLEQQSARNPEFQRAKYQIWEICKESINPEITLLDIREMMIQHILTEDIFSNIFNESQYYRENNIARELQRALNTFFTSSTKNNLLSTIERYYGVIRKTATNIYNHSEKQKFLKAIYENFYQAYNPQAADRLGIVYTPNEVVRFIIESVDYLLERHFHKKLASKNIEILDPATGTGTFITELIEYLPKNKLTYKYKNEFFCNEIALLPYHIANLNIEFTYKQKMSRYEEFKNICFVDTLEHAFFEEGKQEDLFSLNIENNERIQRQNNRTISVIIGNPPYHSDRNISYPTIDRRVKETYIRNSQARKTKAYDLYARFLRWASDRLGKNGIIAFVSNNSFIDARTYDGLRKVITEEFNEIYIINLKGNARTSGDRRHREGGNIFNDKIRVGIAVYFLVRKEGDRNCQIYYHALPDYATTKEKNIYLAERKFLEIQFEQIVPDANNNWLNRVDNDFYTLIPVADRDTKFSKDRREARAIFKLFTLGVITARDEWVYAESETALESKVRYFIGIYNQAVDNRNTRENLDRTIKWTRRLKRYLNRGISYQFKTNNIRDCLYRPFVTKKLYFSPEVNEMQYQLGQVFDRNCQNLLIGFTAPGSTKSFMTLASDRIPDYHLIGDSQCLPLYCYDENGDRVDNITDWGLEQFQNHYCRDVTSNVSTITKLDIFHYTYAVLHYPAYRAKYQQNLNRDFPRLPFYNNFWQWVNWGQQLLKLHIRSETVALYPLQRIDLPTCSAMTVKLKADRDRGRIIIDTVTTLEGIPTSAWEYMLGNHSALEWVLDQYKEKKPKDATVAARFHTYRFANYKEQAIALLQRVCTVSVETMRIVGEMSS</sequence>
<accession>A0AB37UEU2</accession>
<dbReference type="PRINTS" id="PR00507">
    <property type="entry name" value="N12N6MTFRASE"/>
</dbReference>
<comment type="caution">
    <text evidence="9">The sequence shown here is derived from an EMBL/GenBank/DDBJ whole genome shotgun (WGS) entry which is preliminary data.</text>
</comment>
<dbReference type="SUPFAM" id="SSF53335">
    <property type="entry name" value="S-adenosyl-L-methionine-dependent methyltransferases"/>
    <property type="match status" value="1"/>
</dbReference>
<gene>
    <name evidence="9" type="ORF">DSM107010_46510</name>
</gene>
<evidence type="ECO:0000256" key="3">
    <source>
        <dbReference type="ARBA" id="ARBA00022679"/>
    </source>
</evidence>
<keyword evidence="4" id="KW-0680">Restriction system</keyword>
<dbReference type="GO" id="GO:0003677">
    <property type="term" value="F:DNA binding"/>
    <property type="evidence" value="ECO:0007669"/>
    <property type="project" value="InterPro"/>
</dbReference>
<evidence type="ECO:0000313" key="10">
    <source>
        <dbReference type="Proteomes" id="UP000282574"/>
    </source>
</evidence>
<dbReference type="GO" id="GO:0008170">
    <property type="term" value="F:N-methyltransferase activity"/>
    <property type="evidence" value="ECO:0007669"/>
    <property type="project" value="InterPro"/>
</dbReference>
<keyword evidence="10" id="KW-1185">Reference proteome</keyword>
<dbReference type="Pfam" id="PF22240">
    <property type="entry name" value="ISP_coupler"/>
    <property type="match status" value="1"/>
</dbReference>
<protein>
    <recommendedName>
        <fullName evidence="1">site-specific DNA-methyltransferase (adenine-specific)</fullName>
        <ecNumber evidence="1">2.1.1.72</ecNumber>
    </recommendedName>
</protein>
<feature type="domain" description="Type ISP restriction-modification enzyme LLaBIII C-terminal specificity" evidence="7">
    <location>
        <begin position="661"/>
        <end position="994"/>
    </location>
</feature>
<evidence type="ECO:0000256" key="1">
    <source>
        <dbReference type="ARBA" id="ARBA00011900"/>
    </source>
</evidence>
<evidence type="ECO:0000256" key="5">
    <source>
        <dbReference type="ARBA" id="ARBA00047942"/>
    </source>
</evidence>
<dbReference type="InterPro" id="IPR041635">
    <property type="entry name" value="Type_ISP_LLaBIII_C"/>
</dbReference>
<reference evidence="9 10" key="1">
    <citation type="journal article" date="2019" name="Genome Biol. Evol.">
        <title>Day and night: Metabolic profiles and evolutionary relationships of six axenic non-marine cyanobacteria.</title>
        <authorList>
            <person name="Will S.E."/>
            <person name="Henke P."/>
            <person name="Boedeker C."/>
            <person name="Huang S."/>
            <person name="Brinkmann H."/>
            <person name="Rohde M."/>
            <person name="Jarek M."/>
            <person name="Friedl T."/>
            <person name="Seufert S."/>
            <person name="Schumacher M."/>
            <person name="Overmann J."/>
            <person name="Neumann-Schaal M."/>
            <person name="Petersen J."/>
        </authorList>
    </citation>
    <scope>NUCLEOTIDE SEQUENCE [LARGE SCALE GENOMIC DNA]</scope>
    <source>
        <strain evidence="9 10">SAG 39.79</strain>
    </source>
</reference>